<dbReference type="PANTHER" id="PTHR13650:SF0">
    <property type="entry name" value="SPATACSIN"/>
    <property type="match status" value="1"/>
</dbReference>
<evidence type="ECO:0000313" key="2">
    <source>
        <dbReference type="EMBL" id="JAC28621.1"/>
    </source>
</evidence>
<dbReference type="EMBL" id="GBBM01006797">
    <property type="protein sequence ID" value="JAC28621.1"/>
    <property type="molecule type" value="mRNA"/>
</dbReference>
<protein>
    <submittedName>
        <fullName evidence="2">Putative spatacsin</fullName>
    </submittedName>
</protein>
<organism evidence="2">
    <name type="scientific">Amblyomma triste</name>
    <name type="common">Neotropical tick</name>
    <dbReference type="NCBI Taxonomy" id="251400"/>
    <lineage>
        <taxon>Eukaryota</taxon>
        <taxon>Metazoa</taxon>
        <taxon>Ecdysozoa</taxon>
        <taxon>Arthropoda</taxon>
        <taxon>Chelicerata</taxon>
        <taxon>Arachnida</taxon>
        <taxon>Acari</taxon>
        <taxon>Parasitiformes</taxon>
        <taxon>Ixodida</taxon>
        <taxon>Ixodoidea</taxon>
        <taxon>Ixodidae</taxon>
        <taxon>Amblyomminae</taxon>
        <taxon>Amblyomma</taxon>
    </lineage>
</organism>
<feature type="signal peptide" evidence="1">
    <location>
        <begin position="1"/>
        <end position="27"/>
    </location>
</feature>
<dbReference type="GO" id="GO:0005737">
    <property type="term" value="C:cytoplasm"/>
    <property type="evidence" value="ECO:0007669"/>
    <property type="project" value="TreeGrafter"/>
</dbReference>
<keyword evidence="1" id="KW-0732">Signal</keyword>
<proteinExistence type="evidence at transcript level"/>
<evidence type="ECO:0000256" key="1">
    <source>
        <dbReference type="SAM" id="SignalP"/>
    </source>
</evidence>
<name>A0A023G360_AMBTT</name>
<dbReference type="InterPro" id="IPR028103">
    <property type="entry name" value="Spatacsin"/>
</dbReference>
<feature type="chain" id="PRO_5001518108" evidence="1">
    <location>
        <begin position="28"/>
        <end position="420"/>
    </location>
</feature>
<accession>A0A023G360</accession>
<sequence length="420" mass="47218">MGHAAAFLFADCTAVLTFGAATSRLLAEVMEQAGTWAAENLSQLNQWQVMAVDLSVLFRGVQNRQLDMVAFFLKAKEEALAAQLSREPNPQQSGAQLQLLSREADTWSKVLEELTNVIKQNAEDLSSKLFSQQLLQLLLSSVVHLLTMLHPRDMHDSWAERAELRRHICKSLANYLTQLRSHVHRNLSEQPPEPRVIADKSTMEWDKLTDQEVILHCVRNGNVPEGQYQLLCRGSIKRVELMESFRQVAEQEALRCLSRKEFSKAALVLGNVGFSSTEKFKEMLLLCRDRSVSRLLKEELSNAGILSGEDTRLLEKCAKIETVFCDDRSWACFAATRYRATARHKQPYGSKQALAAVKPCQPPDLNLHSNMVANHGLAAPYCRLAPSWLKFWESDTIDRVLTEGHAVLASQDNVHLGPGE</sequence>
<dbReference type="AlphaFoldDB" id="A0A023G360"/>
<reference evidence="2" key="1">
    <citation type="submission" date="2014-03" db="EMBL/GenBank/DDBJ databases">
        <title>The sialotranscriptome of Amblyomma triste, Amblyomma parvum and Amblyomma cajennense ticks, uncovered by 454-based RNA-seq.</title>
        <authorList>
            <person name="Garcia G.R."/>
            <person name="Gardinassi L.G."/>
            <person name="Ribeiro J.M."/>
            <person name="Anatriello E."/>
            <person name="Ferreira B.R."/>
            <person name="Moreira H.N."/>
            <person name="Mafra C."/>
            <person name="Olegario M.M."/>
            <person name="Szabo P.J."/>
            <person name="Miranda-Santos I.K."/>
            <person name="Maruyama S.R."/>
        </authorList>
    </citation>
    <scope>NUCLEOTIDE SEQUENCE</scope>
    <source>
        <strain evidence="2">Mato Grasso do Sul</strain>
        <tissue evidence="2">Salivary glands</tissue>
    </source>
</reference>
<dbReference type="PANTHER" id="PTHR13650">
    <property type="entry name" value="SPATACSIN"/>
    <property type="match status" value="1"/>
</dbReference>